<gene>
    <name evidence="9" type="primary">gluQ</name>
    <name evidence="9" type="ORF">LuPra_00707</name>
</gene>
<evidence type="ECO:0000313" key="9">
    <source>
        <dbReference type="EMBL" id="AMY07534.1"/>
    </source>
</evidence>
<feature type="domain" description="Glutamyl/glutaminyl-tRNA synthetase class Ib catalytic" evidence="8">
    <location>
        <begin position="3"/>
        <end position="87"/>
    </location>
</feature>
<dbReference type="EC" id="6.1.1.-" evidence="9"/>
<dbReference type="PANTHER" id="PTHR43311">
    <property type="entry name" value="GLUTAMATE--TRNA LIGASE"/>
    <property type="match status" value="1"/>
</dbReference>
<comment type="similarity">
    <text evidence="7">Belongs to the class-I aminoacyl-tRNA synthetase family.</text>
</comment>
<evidence type="ECO:0000256" key="1">
    <source>
        <dbReference type="ARBA" id="ARBA00022598"/>
    </source>
</evidence>
<dbReference type="AlphaFoldDB" id="A0A143PID9"/>
<keyword evidence="1 7" id="KW-0436">Ligase</keyword>
<evidence type="ECO:0000256" key="7">
    <source>
        <dbReference type="RuleBase" id="RU363037"/>
    </source>
</evidence>
<keyword evidence="5 7" id="KW-0067">ATP-binding</keyword>
<dbReference type="KEGG" id="abac:LuPra_00707"/>
<dbReference type="PANTHER" id="PTHR43311:SF1">
    <property type="entry name" value="GLUTAMYL-Q TRNA(ASP) SYNTHETASE"/>
    <property type="match status" value="1"/>
</dbReference>
<evidence type="ECO:0000256" key="6">
    <source>
        <dbReference type="ARBA" id="ARBA00023146"/>
    </source>
</evidence>
<keyword evidence="10" id="KW-1185">Reference proteome</keyword>
<proteinExistence type="inferred from homology"/>
<dbReference type="GO" id="GO:0006424">
    <property type="term" value="P:glutamyl-tRNA aminoacylation"/>
    <property type="evidence" value="ECO:0007669"/>
    <property type="project" value="TreeGrafter"/>
</dbReference>
<dbReference type="GO" id="GO:0004818">
    <property type="term" value="F:glutamate-tRNA ligase activity"/>
    <property type="evidence" value="ECO:0007669"/>
    <property type="project" value="TreeGrafter"/>
</dbReference>
<dbReference type="GO" id="GO:0005829">
    <property type="term" value="C:cytosol"/>
    <property type="evidence" value="ECO:0007669"/>
    <property type="project" value="TreeGrafter"/>
</dbReference>
<dbReference type="PATRIC" id="fig|1813736.3.peg.742"/>
<keyword evidence="3 7" id="KW-0547">Nucleotide-binding</keyword>
<dbReference type="InterPro" id="IPR020058">
    <property type="entry name" value="Glu/Gln-tRNA-synth_Ib_cat-dom"/>
</dbReference>
<evidence type="ECO:0000256" key="4">
    <source>
        <dbReference type="ARBA" id="ARBA00022833"/>
    </source>
</evidence>
<dbReference type="OrthoDB" id="9807503at2"/>
<evidence type="ECO:0000256" key="3">
    <source>
        <dbReference type="ARBA" id="ARBA00022741"/>
    </source>
</evidence>
<dbReference type="EMBL" id="CP015136">
    <property type="protein sequence ID" value="AMY07534.1"/>
    <property type="molecule type" value="Genomic_DNA"/>
</dbReference>
<keyword evidence="6 7" id="KW-0030">Aminoacyl-tRNA synthetase</keyword>
<evidence type="ECO:0000313" key="10">
    <source>
        <dbReference type="Proteomes" id="UP000076079"/>
    </source>
</evidence>
<dbReference type="Gene3D" id="3.40.50.620">
    <property type="entry name" value="HUPs"/>
    <property type="match status" value="1"/>
</dbReference>
<dbReference type="SUPFAM" id="SSF52374">
    <property type="entry name" value="Nucleotidylyl transferase"/>
    <property type="match status" value="1"/>
</dbReference>
<dbReference type="RefSeq" id="WP_110169476.1">
    <property type="nucleotide sequence ID" value="NZ_CP015136.1"/>
</dbReference>
<accession>A0A143PID9</accession>
<keyword evidence="4" id="KW-0862">Zinc</keyword>
<dbReference type="InterPro" id="IPR000924">
    <property type="entry name" value="Glu/Gln-tRNA-synth"/>
</dbReference>
<evidence type="ECO:0000259" key="8">
    <source>
        <dbReference type="Pfam" id="PF00749"/>
    </source>
</evidence>
<dbReference type="GO" id="GO:0005524">
    <property type="term" value="F:ATP binding"/>
    <property type="evidence" value="ECO:0007669"/>
    <property type="project" value="UniProtKB-KW"/>
</dbReference>
<dbReference type="Proteomes" id="UP000076079">
    <property type="component" value="Chromosome"/>
</dbReference>
<organism evidence="9 10">
    <name type="scientific">Luteitalea pratensis</name>
    <dbReference type="NCBI Taxonomy" id="1855912"/>
    <lineage>
        <taxon>Bacteria</taxon>
        <taxon>Pseudomonadati</taxon>
        <taxon>Acidobacteriota</taxon>
        <taxon>Vicinamibacteria</taxon>
        <taxon>Vicinamibacterales</taxon>
        <taxon>Vicinamibacteraceae</taxon>
        <taxon>Luteitalea</taxon>
    </lineage>
</organism>
<dbReference type="Pfam" id="PF00749">
    <property type="entry name" value="tRNA-synt_1c"/>
    <property type="match status" value="2"/>
</dbReference>
<reference evidence="9 10" key="1">
    <citation type="journal article" date="2016" name="Genome Announc.">
        <title>First Complete Genome Sequence of a Subdivision 6 Acidobacterium Strain.</title>
        <authorList>
            <person name="Huang S."/>
            <person name="Vieira S."/>
            <person name="Bunk B."/>
            <person name="Riedel T."/>
            <person name="Sproer C."/>
            <person name="Overmann J."/>
        </authorList>
    </citation>
    <scope>NUCLEOTIDE SEQUENCE [LARGE SCALE GENOMIC DNA]</scope>
    <source>
        <strain evidence="10">DSM 100886 HEG_-6_39</strain>
    </source>
</reference>
<dbReference type="STRING" id="1855912.LuPra_00707"/>
<keyword evidence="2" id="KW-0479">Metal-binding</keyword>
<keyword evidence="7" id="KW-0648">Protein biosynthesis</keyword>
<dbReference type="InterPro" id="IPR049940">
    <property type="entry name" value="GluQ/Sye"/>
</dbReference>
<evidence type="ECO:0000256" key="5">
    <source>
        <dbReference type="ARBA" id="ARBA00022840"/>
    </source>
</evidence>
<protein>
    <submittedName>
        <fullName evidence="9">Glutamyl-Q tRNA(Asp) synthetase</fullName>
        <ecNumber evidence="9">6.1.1.-</ecNumber>
    </submittedName>
</protein>
<dbReference type="PRINTS" id="PR00987">
    <property type="entry name" value="TRNASYNTHGLU"/>
</dbReference>
<sequence>MLVGRLAPTPSGLLHLGNVCAFAGAWLSARAADGRLLLRIEDVDRERARPDVEQALRDDLAWLGLTWDVETPRQSARDYAPALARLAPRLYRCQCTRAMRAAPLPDGAGCQGRCDGKGYATGAVRFRLEAGSLSFIDCRWGPQHADPRRFGDPILVRRDGLVSYNLAVVADDIDDGVNDVVRGSDLLEYTAVQMQLWSALDAAAPRWLHTPLVLGADGRKLSKSHGSAHVGAMRDAGATPADVWRLVLPWLGIAGATSLAEAVPRWEPSGGPLGPITVSASGADL</sequence>
<feature type="domain" description="Glutamyl/glutaminyl-tRNA synthetase class Ib catalytic" evidence="8">
    <location>
        <begin position="124"/>
        <end position="240"/>
    </location>
</feature>
<name>A0A143PID9_LUTPR</name>
<reference evidence="10" key="2">
    <citation type="submission" date="2016-04" db="EMBL/GenBank/DDBJ databases">
        <title>First Complete Genome Sequence of a Subdivision 6 Acidobacterium.</title>
        <authorList>
            <person name="Huang S."/>
            <person name="Vieira S."/>
            <person name="Bunk B."/>
            <person name="Riedel T."/>
            <person name="Sproeer C."/>
            <person name="Overmann J."/>
        </authorList>
    </citation>
    <scope>NUCLEOTIDE SEQUENCE [LARGE SCALE GENOMIC DNA]</scope>
    <source>
        <strain evidence="10">DSM 100886 HEG_-6_39</strain>
    </source>
</reference>
<dbReference type="InterPro" id="IPR014729">
    <property type="entry name" value="Rossmann-like_a/b/a_fold"/>
</dbReference>
<evidence type="ECO:0000256" key="2">
    <source>
        <dbReference type="ARBA" id="ARBA00022723"/>
    </source>
</evidence>